<feature type="domain" description="Myb/SANT-like DNA-binding" evidence="1">
    <location>
        <begin position="330"/>
        <end position="407"/>
    </location>
</feature>
<name>A0A0L7K519_OPEBR</name>
<proteinExistence type="predicted"/>
<organism evidence="2 3">
    <name type="scientific">Operophtera brumata</name>
    <name type="common">Winter moth</name>
    <name type="synonym">Phalaena brumata</name>
    <dbReference type="NCBI Taxonomy" id="104452"/>
    <lineage>
        <taxon>Eukaryota</taxon>
        <taxon>Metazoa</taxon>
        <taxon>Ecdysozoa</taxon>
        <taxon>Arthropoda</taxon>
        <taxon>Hexapoda</taxon>
        <taxon>Insecta</taxon>
        <taxon>Pterygota</taxon>
        <taxon>Neoptera</taxon>
        <taxon>Endopterygota</taxon>
        <taxon>Lepidoptera</taxon>
        <taxon>Glossata</taxon>
        <taxon>Ditrysia</taxon>
        <taxon>Geometroidea</taxon>
        <taxon>Geometridae</taxon>
        <taxon>Larentiinae</taxon>
        <taxon>Operophtera</taxon>
    </lineage>
</organism>
<dbReference type="PANTHER" id="PTHR12243:SF67">
    <property type="entry name" value="COREPRESSOR OF PANGOLIN, ISOFORM A-RELATED"/>
    <property type="match status" value="1"/>
</dbReference>
<feature type="domain" description="Myb/SANT-like DNA-binding" evidence="1">
    <location>
        <begin position="232"/>
        <end position="312"/>
    </location>
</feature>
<dbReference type="Proteomes" id="UP000037510">
    <property type="component" value="Unassembled WGS sequence"/>
</dbReference>
<dbReference type="Pfam" id="PF13837">
    <property type="entry name" value="Myb_DNA-bind_4"/>
    <property type="match status" value="3"/>
</dbReference>
<sequence>MTRPQAQLATTTQYTLTDRFIQINEAPVAPAQEGSVELAETADNKEENNFWDRNRIKLLLTLCLENNYRNPIKDKTLLDDIAEHVGTSPDECSTKYKNLRRTFIRLLKKRRLGKEIKWVHYNICEKVFNECKSLPPSVLEPWDDHRVKNLLNLYIENLSRFRGSDCLQKDVWRDIASQLGTTEYNCYHKYKNLKRAHFKWMQRNRDAGKPAKWPYHQYFERIFYEYNPNTGPWDRTKTKELIDAYLQIADKFRSPRYQKKDLWKEISMVVGETAANCDKKFRNMKQTYIKLKNRADAGRTITKWRYYRDFENIYNLTNRWESRTPRTHDEDYVKQLLNFYLENKEKFQDQRIKKKTVWRYLSPKIGLTPEECDRKFRNLKQTYIRLEEKRNLTGRTSNWPYYAYFERIFDEPKPARRRVPRASLNEVPMCDLQVQQAHHKKEDDNFERLLFAMDEANDIQRERNMILERLLLRK</sequence>
<dbReference type="EMBL" id="JTDY01010474">
    <property type="protein sequence ID" value="KOB58190.1"/>
    <property type="molecule type" value="Genomic_DNA"/>
</dbReference>
<keyword evidence="3" id="KW-1185">Reference proteome</keyword>
<gene>
    <name evidence="2" type="ORF">OBRU01_23407</name>
</gene>
<dbReference type="AlphaFoldDB" id="A0A0L7K519"/>
<protein>
    <recommendedName>
        <fullName evidence="1">Myb/SANT-like DNA-binding domain-containing protein</fullName>
    </recommendedName>
</protein>
<feature type="domain" description="Myb/SANT-like DNA-binding" evidence="1">
    <location>
        <begin position="141"/>
        <end position="220"/>
    </location>
</feature>
<comment type="caution">
    <text evidence="2">The sequence shown here is derived from an EMBL/GenBank/DDBJ whole genome shotgun (WGS) entry which is preliminary data.</text>
</comment>
<dbReference type="GO" id="GO:0005667">
    <property type="term" value="C:transcription regulator complex"/>
    <property type="evidence" value="ECO:0007669"/>
    <property type="project" value="TreeGrafter"/>
</dbReference>
<reference evidence="2 3" key="1">
    <citation type="journal article" date="2015" name="Genome Biol. Evol.">
        <title>The genome of winter moth (Operophtera brumata) provides a genomic perspective on sexual dimorphism and phenology.</title>
        <authorList>
            <person name="Derks M.F."/>
            <person name="Smit S."/>
            <person name="Salis L."/>
            <person name="Schijlen E."/>
            <person name="Bossers A."/>
            <person name="Mateman C."/>
            <person name="Pijl A.S."/>
            <person name="de Ridder D."/>
            <person name="Groenen M.A."/>
            <person name="Visser M.E."/>
            <person name="Megens H.J."/>
        </authorList>
    </citation>
    <scope>NUCLEOTIDE SEQUENCE [LARGE SCALE GENOMIC DNA]</scope>
    <source>
        <strain evidence="2">WM2013NL</strain>
        <tissue evidence="2">Head and thorax</tissue>
    </source>
</reference>
<accession>A0A0L7K519</accession>
<dbReference type="GO" id="GO:0006357">
    <property type="term" value="P:regulation of transcription by RNA polymerase II"/>
    <property type="evidence" value="ECO:0007669"/>
    <property type="project" value="TreeGrafter"/>
</dbReference>
<evidence type="ECO:0000259" key="1">
    <source>
        <dbReference type="Pfam" id="PF13837"/>
    </source>
</evidence>
<dbReference type="InterPro" id="IPR044822">
    <property type="entry name" value="Myb_DNA-bind_4"/>
</dbReference>
<evidence type="ECO:0000313" key="3">
    <source>
        <dbReference type="Proteomes" id="UP000037510"/>
    </source>
</evidence>
<dbReference type="InterPro" id="IPR039353">
    <property type="entry name" value="TF_Adf1"/>
</dbReference>
<dbReference type="Gene3D" id="1.10.10.60">
    <property type="entry name" value="Homeodomain-like"/>
    <property type="match status" value="1"/>
</dbReference>
<evidence type="ECO:0000313" key="2">
    <source>
        <dbReference type="EMBL" id="KOB58190.1"/>
    </source>
</evidence>
<dbReference type="GO" id="GO:0005634">
    <property type="term" value="C:nucleus"/>
    <property type="evidence" value="ECO:0007669"/>
    <property type="project" value="TreeGrafter"/>
</dbReference>
<dbReference type="PANTHER" id="PTHR12243">
    <property type="entry name" value="MADF DOMAIN TRANSCRIPTION FACTOR"/>
    <property type="match status" value="1"/>
</dbReference>